<evidence type="ECO:0000256" key="9">
    <source>
        <dbReference type="ARBA" id="ARBA00023004"/>
    </source>
</evidence>
<comment type="similarity">
    <text evidence="3">Belongs to the cytochrome P450 family.</text>
</comment>
<keyword evidence="10" id="KW-0503">Monooxygenase</keyword>
<evidence type="ECO:0000256" key="3">
    <source>
        <dbReference type="ARBA" id="ARBA00010617"/>
    </source>
</evidence>
<dbReference type="Pfam" id="PF00067">
    <property type="entry name" value="p450"/>
    <property type="match status" value="1"/>
</dbReference>
<keyword evidence="8" id="KW-0560">Oxidoreductase</keyword>
<keyword evidence="6" id="KW-0479">Metal-binding</keyword>
<dbReference type="GO" id="GO:0016020">
    <property type="term" value="C:membrane"/>
    <property type="evidence" value="ECO:0007669"/>
    <property type="project" value="UniProtKB-SubCell"/>
</dbReference>
<dbReference type="GO" id="GO:0004497">
    <property type="term" value="F:monooxygenase activity"/>
    <property type="evidence" value="ECO:0007669"/>
    <property type="project" value="UniProtKB-KW"/>
</dbReference>
<evidence type="ECO:0000256" key="2">
    <source>
        <dbReference type="ARBA" id="ARBA00004370"/>
    </source>
</evidence>
<dbReference type="InterPro" id="IPR036396">
    <property type="entry name" value="Cyt_P450_sf"/>
</dbReference>
<protein>
    <recommendedName>
        <fullName evidence="14">Cytochrome P450</fullName>
    </recommendedName>
</protein>
<dbReference type="InterPro" id="IPR001128">
    <property type="entry name" value="Cyt_P450"/>
</dbReference>
<evidence type="ECO:0000256" key="11">
    <source>
        <dbReference type="ARBA" id="ARBA00023136"/>
    </source>
</evidence>
<evidence type="ECO:0008006" key="14">
    <source>
        <dbReference type="Google" id="ProtNLM"/>
    </source>
</evidence>
<dbReference type="Proteomes" id="UP000324705">
    <property type="component" value="Chromosome 1A"/>
</dbReference>
<name>A0A9R0UZT2_TRITD</name>
<evidence type="ECO:0000256" key="5">
    <source>
        <dbReference type="ARBA" id="ARBA00022692"/>
    </source>
</evidence>
<comment type="subcellular location">
    <subcellularLocation>
        <location evidence="2">Membrane</location>
    </subcellularLocation>
</comment>
<evidence type="ECO:0000256" key="8">
    <source>
        <dbReference type="ARBA" id="ARBA00023002"/>
    </source>
</evidence>
<evidence type="ECO:0000256" key="10">
    <source>
        <dbReference type="ARBA" id="ARBA00023033"/>
    </source>
</evidence>
<dbReference type="GO" id="GO:0016705">
    <property type="term" value="F:oxidoreductase activity, acting on paired donors, with incorporation or reduction of molecular oxygen"/>
    <property type="evidence" value="ECO:0007669"/>
    <property type="project" value="InterPro"/>
</dbReference>
<keyword evidence="13" id="KW-1185">Reference proteome</keyword>
<sequence>MAALAALLLAALLAALAYLLRLLRSLVWVPHRLERRLRRQGIRGPPRSLLYGNAAEYGALIAAHSAPLASFHHAFVGRAAPEYRDWAAQYGRPFVFWFGPRPRLVVSGPEVAKAVLTDSTGAFRKGSGSNVNPLSRQLLGEGLVALTGEKWAHHRRVISPAFNMERIKGWIPEISAITSSMLDKWEVQGETRAEFEIDVNKEFHTLSADVISCIAFGSSYEEGKRIFQLQDEQVQLALLAMRTFYFPGFR</sequence>
<dbReference type="InterPro" id="IPR050665">
    <property type="entry name" value="Cytochrome_P450_Monooxygen"/>
</dbReference>
<keyword evidence="4" id="KW-0349">Heme</keyword>
<evidence type="ECO:0000256" key="6">
    <source>
        <dbReference type="ARBA" id="ARBA00022723"/>
    </source>
</evidence>
<organism evidence="12 13">
    <name type="scientific">Triticum turgidum subsp. durum</name>
    <name type="common">Durum wheat</name>
    <name type="synonym">Triticum durum</name>
    <dbReference type="NCBI Taxonomy" id="4567"/>
    <lineage>
        <taxon>Eukaryota</taxon>
        <taxon>Viridiplantae</taxon>
        <taxon>Streptophyta</taxon>
        <taxon>Embryophyta</taxon>
        <taxon>Tracheophyta</taxon>
        <taxon>Spermatophyta</taxon>
        <taxon>Magnoliopsida</taxon>
        <taxon>Liliopsida</taxon>
        <taxon>Poales</taxon>
        <taxon>Poaceae</taxon>
        <taxon>BOP clade</taxon>
        <taxon>Pooideae</taxon>
        <taxon>Triticodae</taxon>
        <taxon>Triticeae</taxon>
        <taxon>Triticinae</taxon>
        <taxon>Triticum</taxon>
    </lineage>
</organism>
<dbReference type="PANTHER" id="PTHR24282:SF211">
    <property type="entry name" value="CYTOCHROME P450-RELATED"/>
    <property type="match status" value="1"/>
</dbReference>
<comment type="cofactor">
    <cofactor evidence="1">
        <name>heme</name>
        <dbReference type="ChEBI" id="CHEBI:30413"/>
    </cofactor>
</comment>
<reference evidence="12 13" key="1">
    <citation type="submission" date="2017-09" db="EMBL/GenBank/DDBJ databases">
        <authorList>
            <consortium name="International Durum Wheat Genome Sequencing Consortium (IDWGSC)"/>
            <person name="Milanesi L."/>
        </authorList>
    </citation>
    <scope>NUCLEOTIDE SEQUENCE [LARGE SCALE GENOMIC DNA]</scope>
    <source>
        <strain evidence="13">cv. Svevo</strain>
    </source>
</reference>
<dbReference type="AlphaFoldDB" id="A0A9R0UZT2"/>
<keyword evidence="7" id="KW-1133">Transmembrane helix</keyword>
<dbReference type="GO" id="GO:0005506">
    <property type="term" value="F:iron ion binding"/>
    <property type="evidence" value="ECO:0007669"/>
    <property type="project" value="InterPro"/>
</dbReference>
<dbReference type="InterPro" id="IPR002402">
    <property type="entry name" value="Cyt_P450_E_grp-II"/>
</dbReference>
<dbReference type="GO" id="GO:0006629">
    <property type="term" value="P:lipid metabolic process"/>
    <property type="evidence" value="ECO:0007669"/>
    <property type="project" value="UniProtKB-ARBA"/>
</dbReference>
<keyword evidence="11" id="KW-0472">Membrane</keyword>
<accession>A0A9R0UZT2</accession>
<dbReference type="Gene3D" id="1.10.630.10">
    <property type="entry name" value="Cytochrome P450"/>
    <property type="match status" value="1"/>
</dbReference>
<evidence type="ECO:0000313" key="13">
    <source>
        <dbReference type="Proteomes" id="UP000324705"/>
    </source>
</evidence>
<dbReference type="EMBL" id="LT934111">
    <property type="protein sequence ID" value="VAH07282.1"/>
    <property type="molecule type" value="Genomic_DNA"/>
</dbReference>
<keyword evidence="5" id="KW-0812">Transmembrane</keyword>
<gene>
    <name evidence="12" type="ORF">TRITD_1Av1G161720</name>
</gene>
<dbReference type="Gramene" id="TRITD1Av1G161720.2">
    <property type="protein sequence ID" value="TRITD1Av1G161720.2"/>
    <property type="gene ID" value="TRITD1Av1G161720"/>
</dbReference>
<dbReference type="PRINTS" id="PR00464">
    <property type="entry name" value="EP450II"/>
</dbReference>
<evidence type="ECO:0000313" key="12">
    <source>
        <dbReference type="EMBL" id="VAH07282.1"/>
    </source>
</evidence>
<dbReference type="OMA" id="EHFTDHT"/>
<dbReference type="SUPFAM" id="SSF48264">
    <property type="entry name" value="Cytochrome P450"/>
    <property type="match status" value="1"/>
</dbReference>
<proteinExistence type="inferred from homology"/>
<evidence type="ECO:0000256" key="1">
    <source>
        <dbReference type="ARBA" id="ARBA00001971"/>
    </source>
</evidence>
<keyword evidence="9" id="KW-0408">Iron</keyword>
<dbReference type="PANTHER" id="PTHR24282">
    <property type="entry name" value="CYTOCHROME P450 FAMILY MEMBER"/>
    <property type="match status" value="1"/>
</dbReference>
<evidence type="ECO:0000256" key="4">
    <source>
        <dbReference type="ARBA" id="ARBA00022617"/>
    </source>
</evidence>
<evidence type="ECO:0000256" key="7">
    <source>
        <dbReference type="ARBA" id="ARBA00022989"/>
    </source>
</evidence>
<dbReference type="GO" id="GO:0020037">
    <property type="term" value="F:heme binding"/>
    <property type="evidence" value="ECO:0007669"/>
    <property type="project" value="InterPro"/>
</dbReference>